<protein>
    <submittedName>
        <fullName evidence="2">Uncharacterized protein</fullName>
    </submittedName>
</protein>
<accession>A0A7S0NKP6</accession>
<feature type="region of interest" description="Disordered" evidence="1">
    <location>
        <begin position="1"/>
        <end position="37"/>
    </location>
</feature>
<feature type="compositionally biased region" description="Basic residues" evidence="1">
    <location>
        <begin position="11"/>
        <end position="24"/>
    </location>
</feature>
<feature type="compositionally biased region" description="Acidic residues" evidence="1">
    <location>
        <begin position="121"/>
        <end position="130"/>
    </location>
</feature>
<feature type="region of interest" description="Disordered" evidence="1">
    <location>
        <begin position="118"/>
        <end position="167"/>
    </location>
</feature>
<feature type="compositionally biased region" description="Basic and acidic residues" evidence="1">
    <location>
        <begin position="1"/>
        <end position="10"/>
    </location>
</feature>
<reference evidence="2" key="1">
    <citation type="submission" date="2021-01" db="EMBL/GenBank/DDBJ databases">
        <authorList>
            <person name="Corre E."/>
            <person name="Pelletier E."/>
            <person name="Niang G."/>
            <person name="Scheremetjew M."/>
            <person name="Finn R."/>
            <person name="Kale V."/>
            <person name="Holt S."/>
            <person name="Cochrane G."/>
            <person name="Meng A."/>
            <person name="Brown T."/>
            <person name="Cohen L."/>
        </authorList>
    </citation>
    <scope>NUCLEOTIDE SEQUENCE</scope>
    <source>
        <strain evidence="2">CCMP1723</strain>
    </source>
</reference>
<dbReference type="EMBL" id="HBEQ01007248">
    <property type="protein sequence ID" value="CAD8518336.1"/>
    <property type="molecule type" value="Transcribed_RNA"/>
</dbReference>
<evidence type="ECO:0000256" key="1">
    <source>
        <dbReference type="SAM" id="MobiDB-lite"/>
    </source>
</evidence>
<evidence type="ECO:0000313" key="2">
    <source>
        <dbReference type="EMBL" id="CAD8518336.1"/>
    </source>
</evidence>
<proteinExistence type="predicted"/>
<feature type="compositionally biased region" description="Basic and acidic residues" evidence="1">
    <location>
        <begin position="131"/>
        <end position="158"/>
    </location>
</feature>
<organism evidence="2">
    <name type="scientific">Micromonas pusilla</name>
    <name type="common">Picoplanktonic green alga</name>
    <name type="synonym">Chromulina pusilla</name>
    <dbReference type="NCBI Taxonomy" id="38833"/>
    <lineage>
        <taxon>Eukaryota</taxon>
        <taxon>Viridiplantae</taxon>
        <taxon>Chlorophyta</taxon>
        <taxon>Mamiellophyceae</taxon>
        <taxon>Mamiellales</taxon>
        <taxon>Mamiellaceae</taxon>
        <taxon>Micromonas</taxon>
    </lineage>
</organism>
<dbReference type="AlphaFoldDB" id="A0A7S0NKP6"/>
<feature type="compositionally biased region" description="Basic and acidic residues" evidence="1">
    <location>
        <begin position="25"/>
        <end position="37"/>
    </location>
</feature>
<sequence>MGRGDDDRDRRSSRRKRSFSRSRSRSPDGRGEARGELRSVLNKNAELKSKIAALESMLERRGGGGKGGNARVQALESKLEEVHKDCAGMDAWLSKVVKYASRAEESKKDLKRAEEKLASYLDDERDEDEGDHANGDDEGGKGDAIDGGVKVHEERGRWESAGFVGDP</sequence>
<gene>
    <name evidence="2" type="ORF">MCOM1403_LOCUS5762</name>
</gene>
<name>A0A7S0NKP6_MICPS</name>